<accession>A0A1D6LZ43</accession>
<dbReference type="AlphaFoldDB" id="A0A1D6LZ43"/>
<dbReference type="SMR" id="A0A1D6LZ43"/>
<dbReference type="STRING" id="4577.A0A1D6LZ43"/>
<dbReference type="EMBL" id="CM000782">
    <property type="protein sequence ID" value="AQK84359.1"/>
    <property type="molecule type" value="Genomic_DNA"/>
</dbReference>
<dbReference type="PANTHER" id="PTHR46093">
    <property type="entry name" value="ACYL-COA-BINDING DOMAIN-CONTAINING PROTEIN 5"/>
    <property type="match status" value="1"/>
</dbReference>
<evidence type="ECO:0000256" key="1">
    <source>
        <dbReference type="ARBA" id="ARBA00022441"/>
    </source>
</evidence>
<dbReference type="Gene3D" id="2.120.10.80">
    <property type="entry name" value="Kelch-type beta propeller"/>
    <property type="match status" value="1"/>
</dbReference>
<dbReference type="Pfam" id="PF24681">
    <property type="entry name" value="Kelch_KLHDC2_KLHL20_DRC7"/>
    <property type="match status" value="1"/>
</dbReference>
<dbReference type="PANTHER" id="PTHR46093:SF18">
    <property type="entry name" value="FIBRONECTIN TYPE-III DOMAIN-CONTAINING PROTEIN"/>
    <property type="match status" value="1"/>
</dbReference>
<gene>
    <name evidence="3" type="ORF">ZEAMMB73_Zm00001d037558</name>
</gene>
<keyword evidence="2" id="KW-0677">Repeat</keyword>
<dbReference type="InterPro" id="IPR015915">
    <property type="entry name" value="Kelch-typ_b-propeller"/>
</dbReference>
<name>A0A1D6LZ43_MAIZE</name>
<protein>
    <submittedName>
        <fullName evidence="3">Galactose oxidase/kelch repeat superfamily protein</fullName>
    </submittedName>
</protein>
<evidence type="ECO:0000313" key="3">
    <source>
        <dbReference type="EMBL" id="AQK84359.1"/>
    </source>
</evidence>
<reference evidence="3" key="1">
    <citation type="submission" date="2015-12" db="EMBL/GenBank/DDBJ databases">
        <title>Update maize B73 reference genome by single molecule sequencing technologies.</title>
        <authorList>
            <consortium name="Maize Genome Sequencing Project"/>
            <person name="Ware D."/>
        </authorList>
    </citation>
    <scope>NUCLEOTIDE SEQUENCE</scope>
    <source>
        <tissue evidence="3">Seedling</tissue>
    </source>
</reference>
<sequence>MLEIVMDGSMEHMHWKEERAWPYKLLDATYVAENKLWYTPECTGNGSDGQAGPSPRAFHIAVVIDYNMFIFGGRSGGKRLGYFWMLDTDLWQWSEMTGFGDLPSPREFAAASAIGNKKIVM</sequence>
<proteinExistence type="predicted"/>
<evidence type="ECO:0000256" key="2">
    <source>
        <dbReference type="ARBA" id="ARBA00022737"/>
    </source>
</evidence>
<dbReference type="SUPFAM" id="SSF117281">
    <property type="entry name" value="Kelch motif"/>
    <property type="match status" value="1"/>
</dbReference>
<dbReference type="ExpressionAtlas" id="A0A1D6LZ43">
    <property type="expression patterns" value="baseline and differential"/>
</dbReference>
<dbReference type="InParanoid" id="A0A1D6LZ43"/>
<keyword evidence="1" id="KW-0880">Kelch repeat</keyword>
<organism evidence="3">
    <name type="scientific">Zea mays</name>
    <name type="common">Maize</name>
    <dbReference type="NCBI Taxonomy" id="4577"/>
    <lineage>
        <taxon>Eukaryota</taxon>
        <taxon>Viridiplantae</taxon>
        <taxon>Streptophyta</taxon>
        <taxon>Embryophyta</taxon>
        <taxon>Tracheophyta</taxon>
        <taxon>Spermatophyta</taxon>
        <taxon>Magnoliopsida</taxon>
        <taxon>Liliopsida</taxon>
        <taxon>Poales</taxon>
        <taxon>Poaceae</taxon>
        <taxon>PACMAD clade</taxon>
        <taxon>Panicoideae</taxon>
        <taxon>Andropogonodae</taxon>
        <taxon>Andropogoneae</taxon>
        <taxon>Tripsacinae</taxon>
        <taxon>Zea</taxon>
    </lineage>
</organism>